<dbReference type="InterPro" id="IPR055074">
    <property type="entry name" value="NOMO1-3_2nd"/>
</dbReference>
<dbReference type="OrthoDB" id="25019at2157"/>
<dbReference type="PANTHER" id="PTHR36842">
    <property type="entry name" value="PROTEIN TOLB HOMOLOG"/>
    <property type="match status" value="1"/>
</dbReference>
<dbReference type="SUPFAM" id="SSF49478">
    <property type="entry name" value="Cna protein B-type domain"/>
    <property type="match status" value="1"/>
</dbReference>
<evidence type="ECO:0000256" key="3">
    <source>
        <dbReference type="SAM" id="Phobius"/>
    </source>
</evidence>
<dbReference type="NCBIfam" id="TIGR04213">
    <property type="entry name" value="PGF_pre_PGF"/>
    <property type="match status" value="1"/>
</dbReference>
<feature type="region of interest" description="Disordered" evidence="2">
    <location>
        <begin position="1642"/>
        <end position="1695"/>
    </location>
</feature>
<name>D7EBW7_METEZ</name>
<dbReference type="GeneID" id="9347934"/>
<evidence type="ECO:0000256" key="2">
    <source>
        <dbReference type="SAM" id="MobiDB-lite"/>
    </source>
</evidence>
<dbReference type="InterPro" id="IPR013783">
    <property type="entry name" value="Ig-like_fold"/>
</dbReference>
<evidence type="ECO:0000259" key="4">
    <source>
        <dbReference type="Pfam" id="PF07705"/>
    </source>
</evidence>
<geneLocation type="plasmid" evidence="6 7">
    <name>pMETEV01</name>
</geneLocation>
<accession>D7EBW7</accession>
<dbReference type="InterPro" id="IPR011042">
    <property type="entry name" value="6-blade_b-propeller_TolB-like"/>
</dbReference>
<keyword evidence="3" id="KW-0472">Membrane</keyword>
<dbReference type="Gene3D" id="2.60.40.10">
    <property type="entry name" value="Immunoglobulins"/>
    <property type="match status" value="1"/>
</dbReference>
<dbReference type="RefSeq" id="WP_013195654.1">
    <property type="nucleotide sequence ID" value="NC_014254.1"/>
</dbReference>
<dbReference type="Gene3D" id="2.120.10.30">
    <property type="entry name" value="TolB, C-terminal domain"/>
    <property type="match status" value="2"/>
</dbReference>
<dbReference type="SUPFAM" id="SSF82171">
    <property type="entry name" value="DPP6 N-terminal domain-like"/>
    <property type="match status" value="1"/>
</dbReference>
<dbReference type="PANTHER" id="PTHR36842:SF1">
    <property type="entry name" value="PROTEIN TOLB"/>
    <property type="match status" value="1"/>
</dbReference>
<evidence type="ECO:0000259" key="5">
    <source>
        <dbReference type="Pfam" id="PF22904"/>
    </source>
</evidence>
<dbReference type="Pfam" id="PF22904">
    <property type="entry name" value="NOMO1-like_2nd"/>
    <property type="match status" value="1"/>
</dbReference>
<evidence type="ECO:0000313" key="7">
    <source>
        <dbReference type="Proteomes" id="UP000000391"/>
    </source>
</evidence>
<keyword evidence="7" id="KW-1185">Reference proteome</keyword>
<dbReference type="Gene3D" id="2.60.40.1120">
    <property type="entry name" value="Carboxypeptidase-like, regulatory domain"/>
    <property type="match status" value="1"/>
</dbReference>
<protein>
    <submittedName>
        <fullName evidence="6">APHP domain protein</fullName>
    </submittedName>
</protein>
<dbReference type="EMBL" id="CP002070">
    <property type="protein sequence ID" value="ADI75089.1"/>
    <property type="molecule type" value="Genomic_DNA"/>
</dbReference>
<gene>
    <name evidence="6" type="ordered locus">Metev_2271</name>
</gene>
<feature type="region of interest" description="Disordered" evidence="2">
    <location>
        <begin position="1855"/>
        <end position="1891"/>
    </location>
</feature>
<comment type="similarity">
    <text evidence="1">Belongs to the TolB family.</text>
</comment>
<proteinExistence type="inferred from homology"/>
<sequence>MDKNILVIVIILILFFLVIGSTTAESSSKFSVNENFESDTKKATDKYNNINTLVPSSNYLLGDSSQLHKLPTFPDNVPIRWEREYVQGSGNPTVHVTNKLIMDFQISFYDNSANKPYTTTVVKGSTERLELVPGDYNWIAEKLPGESGKLRSESSIYLDDDCNYKLIFESKESSKIDQGDIKIQGTVIESDNKVFDSMLDCMIKIEDVIENENDLDINVGDKVLVHGYLSCDAFSGHNPFDDPKIHDKIEVYGKLHPSDNSISGHSLSEYYLNLCNSDSYYIKKLDSSHELIFEDNFDSYSSGVFPSSGGWNLKYDGKGSAYQEVYNTKSISTPNSLKLEGQSGWSASADYILPEKPKHIVLEADVNVLQGGSPSGWCNAYVSFVDPDNGWGKHYGFVGFGADGIIKNDIDYNFNQWYHVKIETDMINRVYSAWIDDKLIGSNLPISEDGYYKGIRLSGENSGDTRILFDNVKVYEYGDSSYNGIVKKIEQFTFNPEKDSNPVWSPTGNEIVFGKSIPTEEKYDIYKVSVDNKYESVLTNLPNIEGHPRWSPDGNKILYKKDNTNGWYNVWIMNSDGSSQTALTNDAQSECAVWSPSGSKIVYKHSDNSDLPEDVIIMNPDGSNKETILTGQKYANRFSWSPDGSKIAVSGHIGNQGIRIINADGSGLTEISQGYFRPQTQPWQSQIWSPDGSKIVYHSDENGNRDIYTINIDGTDRTQLTTNSAKDTDSFFSPDGSKIVFVSNREGNNDIWMMNVDGSNKTQLTVNSADDMYPTWNPDGTKIAFSSNRAGNYDIWLIELKEDINHRPVINDIQVNPSTIFEGNSCDIIVDASDPDGDNLNYYYEPSGGKITGEGDKVTWTSDKASPGEPPIIGDFFVDVKVMDNKDFTTERVFITVKKKETEGKKPDLTITNISWDKENPKIGDELTFSYEVKNLGKADTKSKFTNKLYINDELWDTSQCTLASGESKKNIFTRTWKATGSEYIIKIVADESGEIDDTDNSNNTLTKNLKLINLEGKVLLDSSKNGISDVTVKLTPGDITKTTYPNGYYSFKNLPSGKYNILAEKNGYKFNSLDVKISSSSTTKADPIIGNIDESIINAEIIDTEQENKPTVSYIIGDEIPVTYTIKNTGNVKHKFYAGYSTRCAFSNEIWDAPYKAITLEPSETEDVTLTWKVQNNVAYNSKYDIIIAVWALQQNTYLYENLDKKIFQNCFFIEKGDMAVSGWDLSSDDDDTIEVNVNGKMYTAIPAITLGKSSWLILDEEGNVEKDLTTYKRAAEAATMVYYNYLTPSTADNLKDIKNSFDTMGNLNFLAKIVLWVRDTASYQLGKYGMAAATGSSSLSKDLFVDQAFKKSVKIATNEIAKGMGKTLINDLKNLPKAELTETKIKEILWADSVHKLHLASNNLDNAIKVIENHDKNKVYTYQEAHIFYTNYSKGLTTGMTNMNLSHNLLPGEDFCSQMKSVTENVISGATSGIIKFDDNAYTEIQSLVKDLDAVKDAGLIRAKNERMIEDIENSFDKYAEEIQSDALQTPCIKASAECPVNLHAFDSKGRHVGLNSSGGIDLDVPGSIYTGVDSESENIIIFNQSEDINFEIDALDKGNFTLTLTQKTKSAIKTATYKNISINENTTAKVNVNQSDESYLMDVDDNGDGIKDRTENPHIKTTLIEKDDKQTPSSSGSSGGSSGGGGGGGSTGEDFENIVFKDVKSEYVMKGDSVFYDFDDTENVIEYVRFDALRTRGDVSTTIEVLDDTSALVENEAPGNIYCNVNVWVGKAGFAIPENIENPVIGFRVEKSWIENNNIDESTIRLCRCNDGTWDPLTTRKLSEDEGYMYFESDTPGFSPFAITAMGIEEESKATTGSNESMYSPETKPPMETNESSPTGDTENSSSTPGFSALIAIGIILAVYCIKKKKN</sequence>
<feature type="domain" description="NOMO second beta-sandwich" evidence="5">
    <location>
        <begin position="1015"/>
        <end position="1080"/>
    </location>
</feature>
<reference evidence="6 7" key="1">
    <citation type="submission" date="2010-06" db="EMBL/GenBank/DDBJ databases">
        <title>Complete sequence plasmid of Methanohalobium evestigatum Z-7303.</title>
        <authorList>
            <consortium name="US DOE Joint Genome Institute"/>
            <person name="Lucas S."/>
            <person name="Copeland A."/>
            <person name="Lapidus A."/>
            <person name="Cheng J.-F."/>
            <person name="Bruce D."/>
            <person name="Goodwin L."/>
            <person name="Pitluck S."/>
            <person name="Saunders E."/>
            <person name="Detter J.C."/>
            <person name="Han C."/>
            <person name="Tapia R."/>
            <person name="Land M."/>
            <person name="Hauser L."/>
            <person name="Kyrpides N."/>
            <person name="Mikhailova N."/>
            <person name="Sieprawska-Lupa M."/>
            <person name="Whitman W.B."/>
            <person name="Anderson I."/>
            <person name="Woyke T."/>
        </authorList>
    </citation>
    <scope>NUCLEOTIDE SEQUENCE [LARGE SCALE GENOMIC DNA]</scope>
    <source>
        <strain evidence="7">ATCC BAA-1072 / DSM 3721 / NBRC 107634 / OCM 161 / Z-7303</strain>
        <plasmid evidence="7">Plasmid pMETEV01</plasmid>
    </source>
</reference>
<dbReference type="Pfam" id="PF07676">
    <property type="entry name" value="PD40"/>
    <property type="match status" value="5"/>
</dbReference>
<dbReference type="InterPro" id="IPR011635">
    <property type="entry name" value="CARDB"/>
</dbReference>
<keyword evidence="6" id="KW-0614">Plasmid</keyword>
<organism evidence="6 7">
    <name type="scientific">Methanohalobium evestigatum (strain ATCC BAA-1072 / DSM 3721 / NBRC 107634 / OCM 161 / Z-7303)</name>
    <dbReference type="NCBI Taxonomy" id="644295"/>
    <lineage>
        <taxon>Archaea</taxon>
        <taxon>Methanobacteriati</taxon>
        <taxon>Methanobacteriota</taxon>
        <taxon>Stenosarchaea group</taxon>
        <taxon>Methanomicrobia</taxon>
        <taxon>Methanosarcinales</taxon>
        <taxon>Methanosarcinaceae</taxon>
        <taxon>Methanohalobium</taxon>
    </lineage>
</organism>
<dbReference type="Pfam" id="PF07705">
    <property type="entry name" value="CARDB"/>
    <property type="match status" value="1"/>
</dbReference>
<feature type="compositionally biased region" description="Polar residues" evidence="2">
    <location>
        <begin position="1876"/>
        <end position="1891"/>
    </location>
</feature>
<dbReference type="KEGG" id="mev:Metev_2271"/>
<dbReference type="HOGENOM" id="CLU_235532_0_0_2"/>
<dbReference type="InterPro" id="IPR026453">
    <property type="entry name" value="PGF_pre_PGF"/>
</dbReference>
<feature type="compositionally biased region" description="Polar residues" evidence="2">
    <location>
        <begin position="1857"/>
        <end position="1867"/>
    </location>
</feature>
<dbReference type="InterPro" id="IPR011659">
    <property type="entry name" value="WD40"/>
</dbReference>
<keyword evidence="3" id="KW-1133">Transmembrane helix</keyword>
<feature type="transmembrane region" description="Helical" evidence="3">
    <location>
        <begin position="1891"/>
        <end position="1909"/>
    </location>
</feature>
<feature type="compositionally biased region" description="Gly residues" evidence="2">
    <location>
        <begin position="1680"/>
        <end position="1694"/>
    </location>
</feature>
<dbReference type="Proteomes" id="UP000000391">
    <property type="component" value="Plasmid pMETEV01"/>
</dbReference>
<feature type="compositionally biased region" description="Basic and acidic residues" evidence="2">
    <location>
        <begin position="1651"/>
        <end position="1673"/>
    </location>
</feature>
<evidence type="ECO:0000256" key="1">
    <source>
        <dbReference type="ARBA" id="ARBA00009820"/>
    </source>
</evidence>
<evidence type="ECO:0000313" key="6">
    <source>
        <dbReference type="EMBL" id="ADI75089.1"/>
    </source>
</evidence>
<keyword evidence="3" id="KW-0812">Transmembrane</keyword>
<feature type="domain" description="CARDB" evidence="4">
    <location>
        <begin position="906"/>
        <end position="1008"/>
    </location>
</feature>